<dbReference type="EMBL" id="ABIB01000021">
    <property type="protein sequence ID" value="EDP94293.1"/>
    <property type="molecule type" value="Genomic_DNA"/>
</dbReference>
<keyword evidence="1" id="KW-0732">Signal</keyword>
<feature type="domain" description="DUF4174" evidence="2">
    <location>
        <begin position="21"/>
        <end position="139"/>
    </location>
</feature>
<dbReference type="AlphaFoldDB" id="A9ED86"/>
<dbReference type="RefSeq" id="WP_007093852.1">
    <property type="nucleotide sequence ID" value="NZ_CP142125.1"/>
</dbReference>
<dbReference type="HOGENOM" id="CLU_100965_3_0_10"/>
<dbReference type="STRING" id="391587.KAOT1_06417"/>
<evidence type="ECO:0000259" key="2">
    <source>
        <dbReference type="Pfam" id="PF13778"/>
    </source>
</evidence>
<proteinExistence type="predicted"/>
<sequence>MRITLFIISIIYCLNINAQDLKKHRWEHRILIVKMPSVNSKEAQAQLKEINMSQEGMIERKLVLYTIIEDDFIFMNYENCQLNNKGKVSKKIKKILNSKDDFEILLIGLDGGIKLQQNTVLTKKALFNKIDAMPMRSNELRRKQQKN</sequence>
<evidence type="ECO:0000256" key="1">
    <source>
        <dbReference type="ARBA" id="ARBA00022729"/>
    </source>
</evidence>
<evidence type="ECO:0000313" key="4">
    <source>
        <dbReference type="Proteomes" id="UP000002945"/>
    </source>
</evidence>
<evidence type="ECO:0000313" key="3">
    <source>
        <dbReference type="EMBL" id="EDP94293.1"/>
    </source>
</evidence>
<accession>A9ED86</accession>
<protein>
    <recommendedName>
        <fullName evidence="2">DUF4174 domain-containing protein</fullName>
    </recommendedName>
</protein>
<dbReference type="OrthoDB" id="7362103at2"/>
<dbReference type="Pfam" id="PF13778">
    <property type="entry name" value="DUF4174"/>
    <property type="match status" value="1"/>
</dbReference>
<organism evidence="3 4">
    <name type="scientific">Kordia algicida OT-1</name>
    <dbReference type="NCBI Taxonomy" id="391587"/>
    <lineage>
        <taxon>Bacteria</taxon>
        <taxon>Pseudomonadati</taxon>
        <taxon>Bacteroidota</taxon>
        <taxon>Flavobacteriia</taxon>
        <taxon>Flavobacteriales</taxon>
        <taxon>Flavobacteriaceae</taxon>
        <taxon>Kordia</taxon>
    </lineage>
</organism>
<comment type="caution">
    <text evidence="3">The sequence shown here is derived from an EMBL/GenBank/DDBJ whole genome shotgun (WGS) entry which is preliminary data.</text>
</comment>
<keyword evidence="4" id="KW-1185">Reference proteome</keyword>
<dbReference type="eggNOG" id="ENOG5033B8F">
    <property type="taxonomic scope" value="Bacteria"/>
</dbReference>
<reference evidence="3 4" key="1">
    <citation type="journal article" date="2011" name="J. Bacteriol.">
        <title>Genome sequence of the algicidal bacterium Kordia algicida OT-1.</title>
        <authorList>
            <person name="Lee H.S."/>
            <person name="Kang S.G."/>
            <person name="Kwon K.K."/>
            <person name="Lee J.H."/>
            <person name="Kim S.J."/>
        </authorList>
    </citation>
    <scope>NUCLEOTIDE SEQUENCE [LARGE SCALE GENOMIC DNA]</scope>
    <source>
        <strain evidence="3 4">OT-1</strain>
    </source>
</reference>
<dbReference type="Proteomes" id="UP000002945">
    <property type="component" value="Unassembled WGS sequence"/>
</dbReference>
<dbReference type="InterPro" id="IPR025232">
    <property type="entry name" value="DUF4174"/>
</dbReference>
<gene>
    <name evidence="3" type="ORF">KAOT1_06417</name>
</gene>
<name>A9ED86_9FLAO</name>